<proteinExistence type="predicted"/>
<keyword evidence="4" id="KW-0862">Zinc</keyword>
<dbReference type="PANTHER" id="PTHR43096">
    <property type="entry name" value="DNAJ HOMOLOG 1, MITOCHONDRIAL-RELATED"/>
    <property type="match status" value="1"/>
</dbReference>
<keyword evidence="2" id="KW-0677">Repeat</keyword>
<evidence type="ECO:0000256" key="3">
    <source>
        <dbReference type="ARBA" id="ARBA00022771"/>
    </source>
</evidence>
<dbReference type="SUPFAM" id="SSF46565">
    <property type="entry name" value="Chaperone J-domain"/>
    <property type="match status" value="1"/>
</dbReference>
<dbReference type="InterPro" id="IPR002939">
    <property type="entry name" value="DnaJ_C"/>
</dbReference>
<dbReference type="Pfam" id="PF00226">
    <property type="entry name" value="DnaJ"/>
    <property type="match status" value="1"/>
</dbReference>
<evidence type="ECO:0000313" key="8">
    <source>
        <dbReference type="EMBL" id="MYD89227.1"/>
    </source>
</evidence>
<dbReference type="CDD" id="cd10747">
    <property type="entry name" value="DnaJ_C"/>
    <property type="match status" value="1"/>
</dbReference>
<gene>
    <name evidence="8" type="ORF">F4Y08_02645</name>
</gene>
<dbReference type="AlphaFoldDB" id="A0A6B1DPM9"/>
<feature type="domain" description="J" evidence="7">
    <location>
        <begin position="5"/>
        <end position="70"/>
    </location>
</feature>
<dbReference type="CDD" id="cd06257">
    <property type="entry name" value="DnaJ"/>
    <property type="match status" value="1"/>
</dbReference>
<dbReference type="GO" id="GO:0008270">
    <property type="term" value="F:zinc ion binding"/>
    <property type="evidence" value="ECO:0007669"/>
    <property type="project" value="UniProtKB-KW"/>
</dbReference>
<dbReference type="PROSITE" id="PS50076">
    <property type="entry name" value="DNAJ_2"/>
    <property type="match status" value="1"/>
</dbReference>
<dbReference type="InterPro" id="IPR001623">
    <property type="entry name" value="DnaJ_domain"/>
</dbReference>
<sequence length="313" mass="34567">MKVTDYYQTLGVRRDADQETIKRAFRKLARANHPDTNKGDPEAESRFKAINEAYTVLSDPEKRRKYDRFGKDWERFTNAGGNPQDFNWQQWGAGGPRRGMSPEDIASMFGGQQMGGQGFSTFFEHLFGMGGPGSMGGPSAARRAPPRPPRREVKAELTLEEAAAGTSRKVRLSGGDTVAADIPRGVRDGSLVRLRGSGEGAESDLHVRIGIKPHPVFQRQEDDLLVDVEVDLYTAVLGGEVRVPTLEGPVQMRIRPGTQSHTRIALAGKGMPQLKQSNRRGRLIARVRIRIPQDLSPEQAALFRQLQDAQGAK</sequence>
<dbReference type="PRINTS" id="PR00625">
    <property type="entry name" value="JDOMAIN"/>
</dbReference>
<keyword evidence="5" id="KW-0143">Chaperone</keyword>
<protein>
    <submittedName>
        <fullName evidence="8">J domain-containing protein</fullName>
    </submittedName>
</protein>
<keyword evidence="1" id="KW-0479">Metal-binding</keyword>
<evidence type="ECO:0000256" key="5">
    <source>
        <dbReference type="ARBA" id="ARBA00023186"/>
    </source>
</evidence>
<dbReference type="InterPro" id="IPR008971">
    <property type="entry name" value="HSP40/DnaJ_pept-bd"/>
</dbReference>
<dbReference type="Gene3D" id="1.10.287.110">
    <property type="entry name" value="DnaJ domain"/>
    <property type="match status" value="1"/>
</dbReference>
<dbReference type="GO" id="GO:0005737">
    <property type="term" value="C:cytoplasm"/>
    <property type="evidence" value="ECO:0007669"/>
    <property type="project" value="TreeGrafter"/>
</dbReference>
<comment type="caution">
    <text evidence="8">The sequence shown here is derived from an EMBL/GenBank/DDBJ whole genome shotgun (WGS) entry which is preliminary data.</text>
</comment>
<dbReference type="InterPro" id="IPR036869">
    <property type="entry name" value="J_dom_sf"/>
</dbReference>
<evidence type="ECO:0000256" key="1">
    <source>
        <dbReference type="ARBA" id="ARBA00022723"/>
    </source>
</evidence>
<evidence type="ECO:0000256" key="4">
    <source>
        <dbReference type="ARBA" id="ARBA00022833"/>
    </source>
</evidence>
<evidence type="ECO:0000256" key="2">
    <source>
        <dbReference type="ARBA" id="ARBA00022737"/>
    </source>
</evidence>
<dbReference type="PANTHER" id="PTHR43096:SF52">
    <property type="entry name" value="DNAJ HOMOLOG 1, MITOCHONDRIAL-RELATED"/>
    <property type="match status" value="1"/>
</dbReference>
<dbReference type="GO" id="GO:0042026">
    <property type="term" value="P:protein refolding"/>
    <property type="evidence" value="ECO:0007669"/>
    <property type="project" value="TreeGrafter"/>
</dbReference>
<name>A0A6B1DPM9_9CHLR</name>
<feature type="region of interest" description="Disordered" evidence="6">
    <location>
        <begin position="131"/>
        <end position="152"/>
    </location>
</feature>
<dbReference type="GO" id="GO:0051082">
    <property type="term" value="F:unfolded protein binding"/>
    <property type="evidence" value="ECO:0007669"/>
    <property type="project" value="InterPro"/>
</dbReference>
<keyword evidence="3" id="KW-0863">Zinc-finger</keyword>
<accession>A0A6B1DPM9</accession>
<dbReference type="FunFam" id="2.60.260.20:FF:000005">
    <property type="entry name" value="Chaperone protein dnaJ 1, mitochondrial"/>
    <property type="match status" value="1"/>
</dbReference>
<dbReference type="Pfam" id="PF01556">
    <property type="entry name" value="DnaJ_C"/>
    <property type="match status" value="1"/>
</dbReference>
<organism evidence="8">
    <name type="scientific">Caldilineaceae bacterium SB0662_bin_9</name>
    <dbReference type="NCBI Taxonomy" id="2605258"/>
    <lineage>
        <taxon>Bacteria</taxon>
        <taxon>Bacillati</taxon>
        <taxon>Chloroflexota</taxon>
        <taxon>Caldilineae</taxon>
        <taxon>Caldilineales</taxon>
        <taxon>Caldilineaceae</taxon>
    </lineage>
</organism>
<evidence type="ECO:0000259" key="7">
    <source>
        <dbReference type="PROSITE" id="PS50076"/>
    </source>
</evidence>
<evidence type="ECO:0000256" key="6">
    <source>
        <dbReference type="SAM" id="MobiDB-lite"/>
    </source>
</evidence>
<dbReference type="SUPFAM" id="SSF49493">
    <property type="entry name" value="HSP40/DnaJ peptide-binding domain"/>
    <property type="match status" value="2"/>
</dbReference>
<reference evidence="8" key="1">
    <citation type="submission" date="2019-09" db="EMBL/GenBank/DDBJ databases">
        <title>Characterisation of the sponge microbiome using genome-centric metagenomics.</title>
        <authorList>
            <person name="Engelberts J.P."/>
            <person name="Robbins S.J."/>
            <person name="De Goeij J.M."/>
            <person name="Aranda M."/>
            <person name="Bell S.C."/>
            <person name="Webster N.S."/>
        </authorList>
    </citation>
    <scope>NUCLEOTIDE SEQUENCE</scope>
    <source>
        <strain evidence="8">SB0662_bin_9</strain>
    </source>
</reference>
<dbReference type="EMBL" id="VXPY01000014">
    <property type="protein sequence ID" value="MYD89227.1"/>
    <property type="molecule type" value="Genomic_DNA"/>
</dbReference>
<dbReference type="Gene3D" id="2.60.260.20">
    <property type="entry name" value="Urease metallochaperone UreE, N-terminal domain"/>
    <property type="match status" value="2"/>
</dbReference>
<dbReference type="SMART" id="SM00271">
    <property type="entry name" value="DnaJ"/>
    <property type="match status" value="1"/>
</dbReference>